<sequence length="74" mass="7841">MELTYYDPEADAAYLSLAEEGVASDSQIAGITCDKIAGEVEIDVSSDGKIMGIEFVCASSILPATLLQNAKIQR</sequence>
<dbReference type="RefSeq" id="WP_048378722.1">
    <property type="nucleotide sequence ID" value="NZ_LDYE01000001.1"/>
</dbReference>
<dbReference type="Proteomes" id="UP000221653">
    <property type="component" value="Unassembled WGS sequence"/>
</dbReference>
<reference evidence="1 2" key="1">
    <citation type="submission" date="2017-10" db="EMBL/GenBank/DDBJ databases">
        <title>Sequencing the genomes of 1000 actinobacteria strains.</title>
        <authorList>
            <person name="Klenk H.-P."/>
        </authorList>
    </citation>
    <scope>NUCLEOTIDE SEQUENCE [LARGE SCALE GENOMIC DNA]</scope>
    <source>
        <strain evidence="1 2">DSM 20688</strain>
    </source>
</reference>
<evidence type="ECO:0000313" key="2">
    <source>
        <dbReference type="Proteomes" id="UP000221653"/>
    </source>
</evidence>
<accession>A0A2A9DLI5</accession>
<dbReference type="OrthoDB" id="2911799at2"/>
<dbReference type="InterPro" id="IPR019270">
    <property type="entry name" value="DUF2283"/>
</dbReference>
<gene>
    <name evidence="1" type="ORF">ATK06_0628</name>
</gene>
<protein>
    <submittedName>
        <fullName evidence="1">Uncharacterized protein YuzE</fullName>
    </submittedName>
</protein>
<evidence type="ECO:0000313" key="1">
    <source>
        <dbReference type="EMBL" id="PFG27558.1"/>
    </source>
</evidence>
<dbReference type="AlphaFoldDB" id="A0A2A9DLI5"/>
<dbReference type="STRING" id="1724.GCA_001044175_00110"/>
<dbReference type="Pfam" id="PF10049">
    <property type="entry name" value="DUF2283"/>
    <property type="match status" value="1"/>
</dbReference>
<organism evidence="1 2">
    <name type="scientific">Corynebacterium renale</name>
    <dbReference type="NCBI Taxonomy" id="1724"/>
    <lineage>
        <taxon>Bacteria</taxon>
        <taxon>Bacillati</taxon>
        <taxon>Actinomycetota</taxon>
        <taxon>Actinomycetes</taxon>
        <taxon>Mycobacteriales</taxon>
        <taxon>Corynebacteriaceae</taxon>
        <taxon>Corynebacterium</taxon>
    </lineage>
</organism>
<name>A0A2A9DLI5_9CORY</name>
<proteinExistence type="predicted"/>
<dbReference type="EMBL" id="PDJF01000001">
    <property type="protein sequence ID" value="PFG27558.1"/>
    <property type="molecule type" value="Genomic_DNA"/>
</dbReference>
<comment type="caution">
    <text evidence="1">The sequence shown here is derived from an EMBL/GenBank/DDBJ whole genome shotgun (WGS) entry which is preliminary data.</text>
</comment>
<keyword evidence="2" id="KW-1185">Reference proteome</keyword>